<keyword evidence="1" id="KW-0472">Membrane</keyword>
<proteinExistence type="predicted"/>
<name>A0A4R0KRZ4_9ACTN</name>
<dbReference type="RefSeq" id="WP_131353917.1">
    <property type="nucleotide sequence ID" value="NZ_SJKB01000003.1"/>
</dbReference>
<keyword evidence="3" id="KW-1185">Reference proteome</keyword>
<protein>
    <submittedName>
        <fullName evidence="2">DUF2975 domain-containing protein</fullName>
    </submittedName>
</protein>
<gene>
    <name evidence="2" type="ORF">E0H73_11915</name>
</gene>
<dbReference type="AlphaFoldDB" id="A0A4R0KRZ4"/>
<organism evidence="2 3">
    <name type="scientific">Kribbella pittospori</name>
    <dbReference type="NCBI Taxonomy" id="722689"/>
    <lineage>
        <taxon>Bacteria</taxon>
        <taxon>Bacillati</taxon>
        <taxon>Actinomycetota</taxon>
        <taxon>Actinomycetes</taxon>
        <taxon>Propionibacteriales</taxon>
        <taxon>Kribbellaceae</taxon>
        <taxon>Kribbella</taxon>
    </lineage>
</organism>
<dbReference type="Proteomes" id="UP000291144">
    <property type="component" value="Unassembled WGS sequence"/>
</dbReference>
<comment type="caution">
    <text evidence="2">The sequence shown here is derived from an EMBL/GenBank/DDBJ whole genome shotgun (WGS) entry which is preliminary data.</text>
</comment>
<evidence type="ECO:0000313" key="2">
    <source>
        <dbReference type="EMBL" id="TCC63170.1"/>
    </source>
</evidence>
<feature type="transmembrane region" description="Helical" evidence="1">
    <location>
        <begin position="86"/>
        <end position="110"/>
    </location>
</feature>
<dbReference type="Pfam" id="PF11188">
    <property type="entry name" value="DUF2975"/>
    <property type="match status" value="1"/>
</dbReference>
<feature type="transmembrane region" description="Helical" evidence="1">
    <location>
        <begin position="53"/>
        <end position="74"/>
    </location>
</feature>
<dbReference type="EMBL" id="SJKB01000003">
    <property type="protein sequence ID" value="TCC63170.1"/>
    <property type="molecule type" value="Genomic_DNA"/>
</dbReference>
<dbReference type="OrthoDB" id="3240470at2"/>
<evidence type="ECO:0000313" key="3">
    <source>
        <dbReference type="Proteomes" id="UP000291144"/>
    </source>
</evidence>
<feature type="transmembrane region" description="Helical" evidence="1">
    <location>
        <begin position="122"/>
        <end position="145"/>
    </location>
</feature>
<keyword evidence="1" id="KW-1133">Transmembrane helix</keyword>
<reference evidence="2 3" key="1">
    <citation type="submission" date="2019-02" db="EMBL/GenBank/DDBJ databases">
        <title>Kribbella capetownensis sp. nov. and Kribbella speibonae sp. nov., isolated from soil.</title>
        <authorList>
            <person name="Curtis S.M."/>
            <person name="Norton I."/>
            <person name="Everest G.J."/>
            <person name="Meyers P.R."/>
        </authorList>
    </citation>
    <scope>NUCLEOTIDE SEQUENCE [LARGE SCALE GENOMIC DNA]</scope>
    <source>
        <strain evidence="2 3">NRRL B-24813</strain>
    </source>
</reference>
<keyword evidence="1" id="KW-0812">Transmembrane</keyword>
<dbReference type="InterPro" id="IPR021354">
    <property type="entry name" value="DUF2975"/>
</dbReference>
<evidence type="ECO:0000256" key="1">
    <source>
        <dbReference type="SAM" id="Phobius"/>
    </source>
</evidence>
<accession>A0A4R0KRZ4</accession>
<sequence>MNLADRVVAPLRILLVMLFAGLLFAQALSMPGQFAYMAREEPDLAYLRWPLTIWSILGLLCVQVVIVCTWRLVTMVKADRIFTEDAFVWVDAILWALSAAWVLLVAGFIYLGFLADDPGLPIVLFGMVLTGAVLVLLMVVMRALLRRATTLRSDMEAVI</sequence>